<keyword evidence="2" id="KW-0479">Metal-binding</keyword>
<keyword evidence="2" id="KW-0408">Iron</keyword>
<dbReference type="AlphaFoldDB" id="A0A3A2ZWI4"/>
<evidence type="ECO:0000256" key="2">
    <source>
        <dbReference type="PIRSR" id="PIRSR602401-1"/>
    </source>
</evidence>
<dbReference type="GO" id="GO:0005506">
    <property type="term" value="F:iron ion binding"/>
    <property type="evidence" value="ECO:0007669"/>
    <property type="project" value="InterPro"/>
</dbReference>
<dbReference type="SUPFAM" id="SSF48264">
    <property type="entry name" value="Cytochrome P450"/>
    <property type="match status" value="1"/>
</dbReference>
<feature type="binding site" description="axial binding residue" evidence="2">
    <location>
        <position position="377"/>
    </location>
    <ligand>
        <name>heme</name>
        <dbReference type="ChEBI" id="CHEBI:30413"/>
    </ligand>
    <ligandPart>
        <name>Fe</name>
        <dbReference type="ChEBI" id="CHEBI:18248"/>
    </ligandPart>
</feature>
<dbReference type="Pfam" id="PF00067">
    <property type="entry name" value="p450"/>
    <property type="match status" value="1"/>
</dbReference>
<accession>A0A3A2ZWI4</accession>
<comment type="caution">
    <text evidence="4">The sequence shown here is derived from an EMBL/GenBank/DDBJ whole genome shotgun (WGS) entry which is preliminary data.</text>
</comment>
<dbReference type="InterPro" id="IPR002401">
    <property type="entry name" value="Cyt_P450_E_grp-I"/>
</dbReference>
<comment type="similarity">
    <text evidence="1">Belongs to the cytochrome P450 family.</text>
</comment>
<dbReference type="GO" id="GO:0020037">
    <property type="term" value="F:heme binding"/>
    <property type="evidence" value="ECO:0007669"/>
    <property type="project" value="InterPro"/>
</dbReference>
<keyword evidence="2" id="KW-0349">Heme</keyword>
<evidence type="ECO:0000313" key="4">
    <source>
        <dbReference type="EMBL" id="RJE25757.1"/>
    </source>
</evidence>
<evidence type="ECO:0000256" key="3">
    <source>
        <dbReference type="SAM" id="MobiDB-lite"/>
    </source>
</evidence>
<feature type="compositionally biased region" description="Polar residues" evidence="3">
    <location>
        <begin position="339"/>
        <end position="352"/>
    </location>
</feature>
<dbReference type="GO" id="GO:0016705">
    <property type="term" value="F:oxidoreductase activity, acting on paired donors, with incorporation or reduction of molecular oxygen"/>
    <property type="evidence" value="ECO:0007669"/>
    <property type="project" value="InterPro"/>
</dbReference>
<dbReference type="PRINTS" id="PR00385">
    <property type="entry name" value="P450"/>
</dbReference>
<proteinExistence type="inferred from homology"/>
<evidence type="ECO:0000313" key="5">
    <source>
        <dbReference type="Proteomes" id="UP000266188"/>
    </source>
</evidence>
<reference evidence="5" key="1">
    <citation type="submission" date="2017-02" db="EMBL/GenBank/DDBJ databases">
        <authorList>
            <person name="Tafer H."/>
            <person name="Lopandic K."/>
        </authorList>
    </citation>
    <scope>NUCLEOTIDE SEQUENCE [LARGE SCALE GENOMIC DNA]</scope>
    <source>
        <strain evidence="5">CBS 366.77</strain>
    </source>
</reference>
<dbReference type="PANTHER" id="PTHR24305:SF222">
    <property type="entry name" value="CYTOCHROME P450 MONOOXYGENASE STCS"/>
    <property type="match status" value="1"/>
</dbReference>
<dbReference type="EMBL" id="MVGC01000039">
    <property type="protein sequence ID" value="RJE25757.1"/>
    <property type="molecule type" value="Genomic_DNA"/>
</dbReference>
<dbReference type="STRING" id="2070753.A0A3A2ZWI4"/>
<dbReference type="InterPro" id="IPR001128">
    <property type="entry name" value="Cyt_P450"/>
</dbReference>
<dbReference type="Gene3D" id="1.10.630.10">
    <property type="entry name" value="Cytochrome P450"/>
    <property type="match status" value="1"/>
</dbReference>
<dbReference type="GO" id="GO:0004497">
    <property type="term" value="F:monooxygenase activity"/>
    <property type="evidence" value="ECO:0007669"/>
    <property type="project" value="InterPro"/>
</dbReference>
<comment type="cofactor">
    <cofactor evidence="2">
        <name>heme</name>
        <dbReference type="ChEBI" id="CHEBI:30413"/>
    </cofactor>
</comment>
<dbReference type="OrthoDB" id="10029320at2759"/>
<feature type="region of interest" description="Disordered" evidence="3">
    <location>
        <begin position="336"/>
        <end position="362"/>
    </location>
</feature>
<sequence length="454" mass="50786">MAKSPTMAHLEPVLGKRSIVTAQAEQWKSLRKQFNPGFAPSHLLSLLPCILDRAWRFLEILDRHANTGDEFTLDELCINLTFDIIGAVSMDVDFRAQYSKSEQSEIVSLFRELITSYTNPTRSAATAWGISGQLRKLQRRKLARQIDILLKEHIKQKFAESALSSEETPKKKPRSILALSLQDITTLTPEILSQTADQLKSFLFAGHDTTSILLQWAFYELSRHPRVLKAARNELDEIFGPDPSPSVVRDKLLSENGDSLLQRMTYISAIIKEILRLYPPSGSARLQRPGTGFNVSLPDGTSLCLDGVIVYNCATIIHRDEAVYGPTKDDFMPERWLGNTDTSMQTNDQQPGPDNKDAGSKIPASAWRPFERGPRNCIGQELANLEARVILACTVRRYEFTKVGLGQIIRDDNGEKVVDDMGKFAVERPMFNKMQVTAKPVDGMRVTVNLAPGA</sequence>
<organism evidence="4 5">
    <name type="scientific">Aspergillus sclerotialis</name>
    <dbReference type="NCBI Taxonomy" id="2070753"/>
    <lineage>
        <taxon>Eukaryota</taxon>
        <taxon>Fungi</taxon>
        <taxon>Dikarya</taxon>
        <taxon>Ascomycota</taxon>
        <taxon>Pezizomycotina</taxon>
        <taxon>Eurotiomycetes</taxon>
        <taxon>Eurotiomycetidae</taxon>
        <taxon>Eurotiales</taxon>
        <taxon>Aspergillaceae</taxon>
        <taxon>Aspergillus</taxon>
        <taxon>Aspergillus subgen. Polypaecilum</taxon>
    </lineage>
</organism>
<keyword evidence="5" id="KW-1185">Reference proteome</keyword>
<protein>
    <submittedName>
        <fullName evidence="4">Cytochrome p450</fullName>
    </submittedName>
</protein>
<dbReference type="PRINTS" id="PR00463">
    <property type="entry name" value="EP450I"/>
</dbReference>
<dbReference type="InterPro" id="IPR050121">
    <property type="entry name" value="Cytochrome_P450_monoxygenase"/>
</dbReference>
<gene>
    <name evidence="4" type="ORF">PHISCL_01945</name>
</gene>
<dbReference type="PANTHER" id="PTHR24305">
    <property type="entry name" value="CYTOCHROME P450"/>
    <property type="match status" value="1"/>
</dbReference>
<dbReference type="InterPro" id="IPR036396">
    <property type="entry name" value="Cyt_P450_sf"/>
</dbReference>
<dbReference type="CDD" id="cd11051">
    <property type="entry name" value="CYP59-like"/>
    <property type="match status" value="1"/>
</dbReference>
<name>A0A3A2ZWI4_9EURO</name>
<evidence type="ECO:0000256" key="1">
    <source>
        <dbReference type="ARBA" id="ARBA00010617"/>
    </source>
</evidence>
<dbReference type="Proteomes" id="UP000266188">
    <property type="component" value="Unassembled WGS sequence"/>
</dbReference>